<dbReference type="SUPFAM" id="SSF52540">
    <property type="entry name" value="P-loop containing nucleoside triphosphate hydrolases"/>
    <property type="match status" value="1"/>
</dbReference>
<dbReference type="Pfam" id="PF13191">
    <property type="entry name" value="AAA_16"/>
    <property type="match status" value="1"/>
</dbReference>
<dbReference type="KEGG" id="nav:JQS30_09055"/>
<dbReference type="Pfam" id="PF00196">
    <property type="entry name" value="GerE"/>
    <property type="match status" value="1"/>
</dbReference>
<dbReference type="PANTHER" id="PTHR16305">
    <property type="entry name" value="TESTICULAR SOLUBLE ADENYLYL CYCLASE"/>
    <property type="match status" value="1"/>
</dbReference>
<dbReference type="Gene3D" id="1.25.40.10">
    <property type="entry name" value="Tetratricopeptide repeat domain"/>
    <property type="match status" value="1"/>
</dbReference>
<dbReference type="GO" id="GO:0003677">
    <property type="term" value="F:DNA binding"/>
    <property type="evidence" value="ECO:0007669"/>
    <property type="project" value="InterPro"/>
</dbReference>
<dbReference type="InterPro" id="IPR011990">
    <property type="entry name" value="TPR-like_helical_dom_sf"/>
</dbReference>
<evidence type="ECO:0000259" key="3">
    <source>
        <dbReference type="PROSITE" id="PS50043"/>
    </source>
</evidence>
<feature type="domain" description="HTH luxR-type" evidence="3">
    <location>
        <begin position="846"/>
        <end position="911"/>
    </location>
</feature>
<dbReference type="GO" id="GO:0004016">
    <property type="term" value="F:adenylate cyclase activity"/>
    <property type="evidence" value="ECO:0007669"/>
    <property type="project" value="TreeGrafter"/>
</dbReference>
<evidence type="ECO:0000256" key="2">
    <source>
        <dbReference type="ARBA" id="ARBA00022840"/>
    </source>
</evidence>
<dbReference type="PRINTS" id="PR00038">
    <property type="entry name" value="HTHLUXR"/>
</dbReference>
<keyword evidence="2" id="KW-0067">ATP-binding</keyword>
<dbReference type="SMART" id="SM00421">
    <property type="entry name" value="HTH_LUXR"/>
    <property type="match status" value="1"/>
</dbReference>
<dbReference type="InterPro" id="IPR000792">
    <property type="entry name" value="Tscrpt_reg_LuxR_C"/>
</dbReference>
<sequence>MTNSAPPALLGRAADLDAAITAWEKLAADPHSGPVAYTVTGEAGMGKTSLLHAIVDRINAPTTLYGTARASAAEPHDWFAAATATYERPADTDPLAWNVLQQQPVDGPLSLPDRALLRVGVRALRLLTSGEPALIVVDDLHWLDSESLTLWAELAATRGLPAMLIAGSRDPDEAHHPQAVTHVLTRLNALANSHRCTLTGLTLPEVGQLVSRGGEPRVSAHHIRTIHRRTGGNPFWINELINAGTLTDAPLPGRLAALIRARLSDVPDSARALARTIAQLGETVDLELLANLIDEDITEEITTLIETGVLTTTPGTNGPATTLSFRHALAREAIASTVLPAESTALHARALRLAQSRNDYSGIVRHAHALNQTEVTVQAALAAGREYFDRWLSTAALDMALLGLEVQPDNIDLLELAGESATQQGDFPAGKEFYQRLIALSADPERLSLAHLRLAAVAWHEGRVGDMWTCLDRSEALAEEGSVQYARCLTGRAQALVWAEEWGKIIPLCEQAEPLAKRHGLERQVHSLAVSRSMAEHHNGDVESAVSTLEGVWRNAEKLGDLRKLARAVNNLLLIQMGRLNDDEAWDLYERGTKAVGDFGMAIHGGTITRIGVGRAIEQGLQERAWQLLHERLPIEADPTERVVLAAHAGLIAVERNEIETATTLYRRSLSESINMDKHWAVTYPQWLKIALACRGGDAAQISEAVRTYRDSNTVEEHRRRAHRAVAVACAALEARQSPTEVRTFVTQCLALPIVPGAFDEAYSLCVALRFHEGDAAGAVSVAESPEFVVPPQAPLRASILAIVGRAHQHLGNVEAARTWLLSAERTLRRWPGHRRDSIDSLLKSLPPEGVSLTAREREVLTLAAAGLANRQIARRLEISQRTVEVHVSKILAKTKTASRTEAAAWAARHFL</sequence>
<proteinExistence type="predicted"/>
<evidence type="ECO:0000313" key="5">
    <source>
        <dbReference type="Proteomes" id="UP000662939"/>
    </source>
</evidence>
<keyword evidence="5" id="KW-1185">Reference proteome</keyword>
<dbReference type="InterPro" id="IPR027417">
    <property type="entry name" value="P-loop_NTPase"/>
</dbReference>
<evidence type="ECO:0000256" key="1">
    <source>
        <dbReference type="ARBA" id="ARBA00022741"/>
    </source>
</evidence>
<dbReference type="Gene3D" id="1.10.10.10">
    <property type="entry name" value="Winged helix-like DNA-binding domain superfamily/Winged helix DNA-binding domain"/>
    <property type="match status" value="1"/>
</dbReference>
<dbReference type="GO" id="GO:0005737">
    <property type="term" value="C:cytoplasm"/>
    <property type="evidence" value="ECO:0007669"/>
    <property type="project" value="TreeGrafter"/>
</dbReference>
<gene>
    <name evidence="4" type="ORF">JQS30_09055</name>
</gene>
<dbReference type="AlphaFoldDB" id="A0A895XJI4"/>
<dbReference type="Proteomes" id="UP000662939">
    <property type="component" value="Chromosome"/>
</dbReference>
<accession>A0A895XJI4</accession>
<dbReference type="PROSITE" id="PS50043">
    <property type="entry name" value="HTH_LUXR_2"/>
    <property type="match status" value="1"/>
</dbReference>
<dbReference type="PANTHER" id="PTHR16305:SF28">
    <property type="entry name" value="GUANYLATE CYCLASE DOMAIN-CONTAINING PROTEIN"/>
    <property type="match status" value="1"/>
</dbReference>
<dbReference type="InterPro" id="IPR036388">
    <property type="entry name" value="WH-like_DNA-bd_sf"/>
</dbReference>
<dbReference type="InterPro" id="IPR016032">
    <property type="entry name" value="Sig_transdc_resp-reg_C-effctor"/>
</dbReference>
<keyword evidence="1" id="KW-0547">Nucleotide-binding</keyword>
<protein>
    <submittedName>
        <fullName evidence="4">AAA family ATPase</fullName>
    </submittedName>
</protein>
<dbReference type="EMBL" id="CP070496">
    <property type="protein sequence ID" value="QSB03972.1"/>
    <property type="molecule type" value="Genomic_DNA"/>
</dbReference>
<organism evidence="4 5">
    <name type="scientific">Natronoglycomyces albus</name>
    <dbReference type="NCBI Taxonomy" id="2811108"/>
    <lineage>
        <taxon>Bacteria</taxon>
        <taxon>Bacillati</taxon>
        <taxon>Actinomycetota</taxon>
        <taxon>Actinomycetes</taxon>
        <taxon>Glycomycetales</taxon>
        <taxon>Glycomycetaceae</taxon>
        <taxon>Natronoglycomyces</taxon>
    </lineage>
</organism>
<dbReference type="CDD" id="cd06170">
    <property type="entry name" value="LuxR_C_like"/>
    <property type="match status" value="1"/>
</dbReference>
<dbReference type="InterPro" id="IPR041664">
    <property type="entry name" value="AAA_16"/>
</dbReference>
<evidence type="ECO:0000313" key="4">
    <source>
        <dbReference type="EMBL" id="QSB03972.1"/>
    </source>
</evidence>
<reference evidence="4" key="1">
    <citation type="submission" date="2021-02" db="EMBL/GenBank/DDBJ databases">
        <title>Natronoglycomyces albus gen. nov., sp. nov, a haloalkaliphilic actinobacterium from a soda solonchak soil.</title>
        <authorList>
            <person name="Sorokin D.Y."/>
            <person name="Khijniak T.V."/>
            <person name="Zakharycheva A.P."/>
            <person name="Boueva O.V."/>
            <person name="Ariskina E.V."/>
            <person name="Hahnke R.L."/>
            <person name="Bunk B."/>
            <person name="Sproer C."/>
            <person name="Schumann P."/>
            <person name="Evtushenko L.I."/>
            <person name="Kublanov I.V."/>
        </authorList>
    </citation>
    <scope>NUCLEOTIDE SEQUENCE</scope>
    <source>
        <strain evidence="4">DSM 106290</strain>
    </source>
</reference>
<dbReference type="SUPFAM" id="SSF48452">
    <property type="entry name" value="TPR-like"/>
    <property type="match status" value="2"/>
</dbReference>
<dbReference type="SUPFAM" id="SSF46894">
    <property type="entry name" value="C-terminal effector domain of the bipartite response regulators"/>
    <property type="match status" value="1"/>
</dbReference>
<dbReference type="RefSeq" id="WP_213169970.1">
    <property type="nucleotide sequence ID" value="NZ_CP070496.1"/>
</dbReference>
<name>A0A895XJI4_9ACTN</name>
<dbReference type="GO" id="GO:0006355">
    <property type="term" value="P:regulation of DNA-templated transcription"/>
    <property type="evidence" value="ECO:0007669"/>
    <property type="project" value="InterPro"/>
</dbReference>
<dbReference type="GO" id="GO:0005524">
    <property type="term" value="F:ATP binding"/>
    <property type="evidence" value="ECO:0007669"/>
    <property type="project" value="UniProtKB-KW"/>
</dbReference>